<dbReference type="Proteomes" id="UP000516404">
    <property type="component" value="Chromosome"/>
</dbReference>
<evidence type="ECO:0000313" key="2">
    <source>
        <dbReference type="EMBL" id="QNV38181.1"/>
    </source>
</evidence>
<feature type="chain" id="PRO_5039677628" description="Phospholipase" evidence="1">
    <location>
        <begin position="33"/>
        <end position="193"/>
    </location>
</feature>
<dbReference type="GO" id="GO:0004623">
    <property type="term" value="F:phospholipase A2 activity"/>
    <property type="evidence" value="ECO:0007669"/>
    <property type="project" value="InterPro"/>
</dbReference>
<dbReference type="Gene3D" id="1.20.90.10">
    <property type="entry name" value="Phospholipase A2 domain"/>
    <property type="match status" value="1"/>
</dbReference>
<keyword evidence="1" id="KW-0732">Signal</keyword>
<dbReference type="GeneID" id="96623104"/>
<proteinExistence type="predicted"/>
<protein>
    <recommendedName>
        <fullName evidence="4">Phospholipase</fullName>
    </recommendedName>
</protein>
<dbReference type="InterPro" id="IPR036444">
    <property type="entry name" value="PLipase_A2_dom_sf"/>
</dbReference>
<accession>A0A7H2BET5</accession>
<reference evidence="2 3" key="1">
    <citation type="submission" date="2020-09" db="EMBL/GenBank/DDBJ databases">
        <title>Investigation of environmental microbes.</title>
        <authorList>
            <person name="Ou Y."/>
            <person name="Kang Q."/>
        </authorList>
    </citation>
    <scope>NUCLEOTIDE SEQUENCE [LARGE SCALE GENOMIC DNA]</scope>
    <source>
        <strain evidence="2 3">KJZ-14</strain>
    </source>
</reference>
<sequence>MSLLSKNQPAKFVISLFIALFMALGASSLASAAPAVSNVSSLKKINSYEYKVLKKNFTGQQINALDSMATDQEISQLVAVIQNPNAAVETVNQPRLMVATYASSAPNGCSYSPDSFGSANFKPTCDAHDLCYSDFSTTDRIGCDKTFLQGLLAECSRVYTGIKRSTCNVVANTYYTAVRTVGGSFYEGQGSAA</sequence>
<keyword evidence="3" id="KW-1185">Reference proteome</keyword>
<evidence type="ECO:0000256" key="1">
    <source>
        <dbReference type="SAM" id="SignalP"/>
    </source>
</evidence>
<dbReference type="KEGG" id="rter:IDM49_02545"/>
<dbReference type="SUPFAM" id="SSF48619">
    <property type="entry name" value="Phospholipase A2, PLA2"/>
    <property type="match status" value="1"/>
</dbReference>
<dbReference type="AlphaFoldDB" id="A0A7H2BET5"/>
<dbReference type="GO" id="GO:0006644">
    <property type="term" value="P:phospholipid metabolic process"/>
    <property type="evidence" value="ECO:0007669"/>
    <property type="project" value="InterPro"/>
</dbReference>
<gene>
    <name evidence="2" type="ORF">IDM49_02545</name>
</gene>
<name>A0A7H2BET5_9MICC</name>
<dbReference type="EMBL" id="CP061539">
    <property type="protein sequence ID" value="QNV38181.1"/>
    <property type="molecule type" value="Genomic_DNA"/>
</dbReference>
<dbReference type="RefSeq" id="WP_190724920.1">
    <property type="nucleotide sequence ID" value="NZ_CP061539.1"/>
</dbReference>
<evidence type="ECO:0000313" key="3">
    <source>
        <dbReference type="Proteomes" id="UP000516404"/>
    </source>
</evidence>
<evidence type="ECO:0008006" key="4">
    <source>
        <dbReference type="Google" id="ProtNLM"/>
    </source>
</evidence>
<dbReference type="GO" id="GO:0050482">
    <property type="term" value="P:arachidonate secretion"/>
    <property type="evidence" value="ECO:0007669"/>
    <property type="project" value="InterPro"/>
</dbReference>
<dbReference type="Pfam" id="PF09056">
    <property type="entry name" value="Phospholip_A2_3"/>
    <property type="match status" value="1"/>
</dbReference>
<feature type="signal peptide" evidence="1">
    <location>
        <begin position="1"/>
        <end position="32"/>
    </location>
</feature>
<organism evidence="2 3">
    <name type="scientific">Rothia terrae</name>
    <dbReference type="NCBI Taxonomy" id="396015"/>
    <lineage>
        <taxon>Bacteria</taxon>
        <taxon>Bacillati</taxon>
        <taxon>Actinomycetota</taxon>
        <taxon>Actinomycetes</taxon>
        <taxon>Micrococcales</taxon>
        <taxon>Micrococcaceae</taxon>
        <taxon>Rothia</taxon>
    </lineage>
</organism>
<dbReference type="InterPro" id="IPR015141">
    <property type="entry name" value="PLipase_A2_prok/fun"/>
</dbReference>